<evidence type="ECO:0000313" key="2">
    <source>
        <dbReference type="Proteomes" id="UP001159363"/>
    </source>
</evidence>
<organism evidence="1 2">
    <name type="scientific">Dryococelus australis</name>
    <dbReference type="NCBI Taxonomy" id="614101"/>
    <lineage>
        <taxon>Eukaryota</taxon>
        <taxon>Metazoa</taxon>
        <taxon>Ecdysozoa</taxon>
        <taxon>Arthropoda</taxon>
        <taxon>Hexapoda</taxon>
        <taxon>Insecta</taxon>
        <taxon>Pterygota</taxon>
        <taxon>Neoptera</taxon>
        <taxon>Polyneoptera</taxon>
        <taxon>Phasmatodea</taxon>
        <taxon>Verophasmatodea</taxon>
        <taxon>Anareolatae</taxon>
        <taxon>Phasmatidae</taxon>
        <taxon>Eurycanthinae</taxon>
        <taxon>Dryococelus</taxon>
    </lineage>
</organism>
<reference evidence="1 2" key="1">
    <citation type="submission" date="2023-02" db="EMBL/GenBank/DDBJ databases">
        <title>LHISI_Scaffold_Assembly.</title>
        <authorList>
            <person name="Stuart O.P."/>
            <person name="Cleave R."/>
            <person name="Magrath M.J.L."/>
            <person name="Mikheyev A.S."/>
        </authorList>
    </citation>
    <scope>NUCLEOTIDE SEQUENCE [LARGE SCALE GENOMIC DNA]</scope>
    <source>
        <strain evidence="1">Daus_M_001</strain>
        <tissue evidence="1">Leg muscle</tissue>
    </source>
</reference>
<protein>
    <recommendedName>
        <fullName evidence="3">PiggyBac transposable element-derived protein domain-containing protein</fullName>
    </recommendedName>
</protein>
<gene>
    <name evidence="1" type="ORF">PR048_016505</name>
</gene>
<evidence type="ECO:0000313" key="1">
    <source>
        <dbReference type="EMBL" id="KAJ8884647.1"/>
    </source>
</evidence>
<dbReference type="EMBL" id="JARBHB010000005">
    <property type="protein sequence ID" value="KAJ8884647.1"/>
    <property type="molecule type" value="Genomic_DNA"/>
</dbReference>
<keyword evidence="2" id="KW-1185">Reference proteome</keyword>
<dbReference type="Proteomes" id="UP001159363">
    <property type="component" value="Chromosome 4"/>
</dbReference>
<proteinExistence type="predicted"/>
<accession>A0ABQ9HK65</accession>
<name>A0ABQ9HK65_9NEOP</name>
<evidence type="ECO:0008006" key="3">
    <source>
        <dbReference type="Google" id="ProtNLM"/>
    </source>
</evidence>
<comment type="caution">
    <text evidence="1">The sequence shown here is derived from an EMBL/GenBank/DDBJ whole genome shotgun (WGS) entry which is preliminary data.</text>
</comment>
<sequence length="118" mass="13984">MTEICPLRFFYGIFDLAEINAMVLLQTARNQNNIVRRKYQQELGYHLAEPHMKKRTRSNNLPRELKVTIRKMANIQEEEKEEDDNPPRYKDWKTKSACVKCHIMLCAEHKCDVCPDCV</sequence>